<dbReference type="Pfam" id="PF07575">
    <property type="entry name" value="Nucleopor_Nup85"/>
    <property type="match status" value="1"/>
</dbReference>
<organism evidence="2 3">
    <name type="scientific">Phrynocephalus forsythii</name>
    <dbReference type="NCBI Taxonomy" id="171643"/>
    <lineage>
        <taxon>Eukaryota</taxon>
        <taxon>Metazoa</taxon>
        <taxon>Chordata</taxon>
        <taxon>Craniata</taxon>
        <taxon>Vertebrata</taxon>
        <taxon>Euteleostomi</taxon>
        <taxon>Lepidosauria</taxon>
        <taxon>Squamata</taxon>
        <taxon>Bifurcata</taxon>
        <taxon>Unidentata</taxon>
        <taxon>Episquamata</taxon>
        <taxon>Toxicofera</taxon>
        <taxon>Iguania</taxon>
        <taxon>Acrodonta</taxon>
        <taxon>Agamidae</taxon>
        <taxon>Agaminae</taxon>
        <taxon>Phrynocephalus</taxon>
    </lineage>
</organism>
<dbReference type="Proteomes" id="UP001142489">
    <property type="component" value="Unassembled WGS sequence"/>
</dbReference>
<reference evidence="2" key="1">
    <citation type="journal article" date="2023" name="DNA Res.">
        <title>Chromosome-level genome assembly of Phrynocephalus forsythii using third-generation DNA sequencing and Hi-C analysis.</title>
        <authorList>
            <person name="Qi Y."/>
            <person name="Zhao W."/>
            <person name="Zhao Y."/>
            <person name="Niu C."/>
            <person name="Cao S."/>
            <person name="Zhang Y."/>
        </authorList>
    </citation>
    <scope>NUCLEOTIDE SEQUENCE</scope>
    <source>
        <tissue evidence="2">Muscle</tissue>
    </source>
</reference>
<comment type="function">
    <text evidence="1">Functions as a component of the nuclear pore complex (NPC).</text>
</comment>
<keyword evidence="1" id="KW-0539">Nucleus</keyword>
<dbReference type="GO" id="GO:0051028">
    <property type="term" value="P:mRNA transport"/>
    <property type="evidence" value="ECO:0007669"/>
    <property type="project" value="UniProtKB-KW"/>
</dbReference>
<accession>A0A9Q0XHF5</accession>
<keyword evidence="3" id="KW-1185">Reference proteome</keyword>
<gene>
    <name evidence="2" type="ORF">JRQ81_002170</name>
</gene>
<keyword evidence="1" id="KW-0906">Nuclear pore complex</keyword>
<dbReference type="GO" id="GO:0015031">
    <property type="term" value="P:protein transport"/>
    <property type="evidence" value="ECO:0007669"/>
    <property type="project" value="UniProtKB-KW"/>
</dbReference>
<keyword evidence="1" id="KW-0509">mRNA transport</keyword>
<evidence type="ECO:0000256" key="1">
    <source>
        <dbReference type="RuleBase" id="RU365073"/>
    </source>
</evidence>
<dbReference type="GO" id="GO:0005643">
    <property type="term" value="C:nuclear pore"/>
    <property type="evidence" value="ECO:0007669"/>
    <property type="project" value="UniProtKB-SubCell"/>
</dbReference>
<comment type="similarity">
    <text evidence="1">Belongs to the nucleoporin Nup85 family.</text>
</comment>
<comment type="caution">
    <text evidence="2">The sequence shown here is derived from an EMBL/GenBank/DDBJ whole genome shotgun (WGS) entry which is preliminary data.</text>
</comment>
<keyword evidence="1" id="KW-0811">Translocation</keyword>
<keyword evidence="1" id="KW-0813">Transport</keyword>
<dbReference type="GO" id="GO:0031965">
    <property type="term" value="C:nuclear membrane"/>
    <property type="evidence" value="ECO:0007669"/>
    <property type="project" value="UniProtKB-UniRule"/>
</dbReference>
<sequence length="100" mass="11583">MEELDVEPAVTLIPEVNSDKRQLCFEWGPGEMLVCETEFRSSECKQKGPGCPFVYVVRKDQDVYSQTWRKLFNESHGIFVGLQKDEKEKLGSQGLHNWFV</sequence>
<protein>
    <recommendedName>
        <fullName evidence="1">Nuclear pore complex protein Nup85</fullName>
    </recommendedName>
</protein>
<dbReference type="EMBL" id="JAPFRF010000011">
    <property type="protein sequence ID" value="KAJ7316008.1"/>
    <property type="molecule type" value="Genomic_DNA"/>
</dbReference>
<dbReference type="InterPro" id="IPR011502">
    <property type="entry name" value="Nucleoporin_Nup85"/>
</dbReference>
<evidence type="ECO:0000313" key="2">
    <source>
        <dbReference type="EMBL" id="KAJ7316008.1"/>
    </source>
</evidence>
<comment type="subunit">
    <text evidence="1">Component of the nuclear pore complex (NPC).</text>
</comment>
<dbReference type="OrthoDB" id="17644at2759"/>
<comment type="subcellular location">
    <subcellularLocation>
        <location evidence="1">Nucleus</location>
        <location evidence="1">Nuclear pore complex</location>
    </subcellularLocation>
</comment>
<keyword evidence="1" id="KW-0472">Membrane</keyword>
<name>A0A9Q0XHF5_9SAUR</name>
<evidence type="ECO:0000313" key="3">
    <source>
        <dbReference type="Proteomes" id="UP001142489"/>
    </source>
</evidence>
<keyword evidence="1" id="KW-0653">Protein transport</keyword>
<dbReference type="AlphaFoldDB" id="A0A9Q0XHF5"/>
<proteinExistence type="inferred from homology"/>